<reference evidence="2 3" key="1">
    <citation type="submission" date="2016-11" db="EMBL/GenBank/DDBJ databases">
        <title>Networking in microbes: conjugative elements and plasmids in the genus Alteromonas.</title>
        <authorList>
            <person name="Lopez-Perez M."/>
            <person name="Ramon-Marco N."/>
            <person name="Rodriguez-Valera F."/>
        </authorList>
    </citation>
    <scope>NUCLEOTIDE SEQUENCE [LARGE SCALE GENOMIC DNA]</scope>
    <source>
        <strain evidence="2 3">CP48</strain>
        <plasmid evidence="3">pamcp48-600</plasmid>
    </source>
</reference>
<gene>
    <name evidence="2" type="ORF">BM524_20480</name>
</gene>
<proteinExistence type="predicted"/>
<protein>
    <recommendedName>
        <fullName evidence="4">DUF1566 domain-containing protein</fullName>
    </recommendedName>
</protein>
<evidence type="ECO:0008006" key="4">
    <source>
        <dbReference type="Google" id="ProtNLM"/>
    </source>
</evidence>
<keyword evidence="2" id="KW-0614">Plasmid</keyword>
<dbReference type="EMBL" id="CP018025">
    <property type="protein sequence ID" value="APD92285.1"/>
    <property type="molecule type" value="Genomic_DNA"/>
</dbReference>
<geneLocation type="plasmid" evidence="3">
    <name>pamcp48-600</name>
</geneLocation>
<accession>A0AAC9JGR2</accession>
<feature type="signal peptide" evidence="1">
    <location>
        <begin position="1"/>
        <end position="21"/>
    </location>
</feature>
<dbReference type="RefSeq" id="WP_071960899.1">
    <property type="nucleotide sequence ID" value="NZ_CP018025.1"/>
</dbReference>
<dbReference type="Proteomes" id="UP000182101">
    <property type="component" value="Plasmid pAMCP48-600"/>
</dbReference>
<evidence type="ECO:0000313" key="2">
    <source>
        <dbReference type="EMBL" id="APD92285.1"/>
    </source>
</evidence>
<sequence>MKLTAAILSVAMLSFSAHVSAEIFTSQSGDEFRTVDVANEGDELAVLHYNTGLEWLNVRETWGMSMEGVTNALQGDLQGWRLPTSEEVDTLISSFFFGWNYSSTTYTTIRDHWSYHPVDEFGRMFGNGGTSKTYTTGKYYDENGVIRIAGGYVNGSKYSLIFGPNASYSYADTDTRYGVFLVSDGGVTMDSINDPSLNINNANAPVNSVSAPMAAVTGLFTVGLFGRIRRK</sequence>
<keyword evidence="1" id="KW-0732">Signal</keyword>
<evidence type="ECO:0000313" key="3">
    <source>
        <dbReference type="Proteomes" id="UP000182101"/>
    </source>
</evidence>
<name>A0AAC9JGR2_9ALTE</name>
<organism evidence="2 3">
    <name type="scientific">Alteromonas mediterranea</name>
    <dbReference type="NCBI Taxonomy" id="314275"/>
    <lineage>
        <taxon>Bacteria</taxon>
        <taxon>Pseudomonadati</taxon>
        <taxon>Pseudomonadota</taxon>
        <taxon>Gammaproteobacteria</taxon>
        <taxon>Alteromonadales</taxon>
        <taxon>Alteromonadaceae</taxon>
        <taxon>Alteromonas/Salinimonas group</taxon>
        <taxon>Alteromonas</taxon>
    </lineage>
</organism>
<evidence type="ECO:0000256" key="1">
    <source>
        <dbReference type="SAM" id="SignalP"/>
    </source>
</evidence>
<dbReference type="AlphaFoldDB" id="A0AAC9JGR2"/>
<feature type="chain" id="PRO_5042125245" description="DUF1566 domain-containing protein" evidence="1">
    <location>
        <begin position="22"/>
        <end position="231"/>
    </location>
</feature>